<evidence type="ECO:0000259" key="11">
    <source>
        <dbReference type="PROSITE" id="PS50042"/>
    </source>
</evidence>
<dbReference type="GO" id="GO:0005222">
    <property type="term" value="F:intracellularly cAMP-activated cation channel activity"/>
    <property type="evidence" value="ECO:0007669"/>
    <property type="project" value="TreeGrafter"/>
</dbReference>
<dbReference type="Pfam" id="PF00520">
    <property type="entry name" value="Ion_trans"/>
    <property type="match status" value="1"/>
</dbReference>
<evidence type="ECO:0000256" key="5">
    <source>
        <dbReference type="ARBA" id="ARBA00023065"/>
    </source>
</evidence>
<dbReference type="CDD" id="cd00038">
    <property type="entry name" value="CAP_ED"/>
    <property type="match status" value="1"/>
</dbReference>
<feature type="transmembrane region" description="Helical" evidence="10">
    <location>
        <begin position="7"/>
        <end position="26"/>
    </location>
</feature>
<feature type="transmembrane region" description="Helical" evidence="10">
    <location>
        <begin position="148"/>
        <end position="165"/>
    </location>
</feature>
<dbReference type="PANTHER" id="PTHR45638:SF1">
    <property type="entry name" value="CYCLIC NUCLEOTIDE-GATED ION CHANNEL SUBUNIT B, ISOFORM A"/>
    <property type="match status" value="1"/>
</dbReference>
<dbReference type="PROSITE" id="PS00889">
    <property type="entry name" value="CNMP_BINDING_2"/>
    <property type="match status" value="1"/>
</dbReference>
<dbReference type="FunFam" id="2.60.120.10:FF:000078">
    <property type="entry name" value="Cyclic nucleotide-gated channel"/>
    <property type="match status" value="1"/>
</dbReference>
<evidence type="ECO:0000256" key="9">
    <source>
        <dbReference type="SAM" id="MobiDB-lite"/>
    </source>
</evidence>
<dbReference type="GO" id="GO:0005223">
    <property type="term" value="F:intracellularly cGMP-activated cation channel activity"/>
    <property type="evidence" value="ECO:0007669"/>
    <property type="project" value="TreeGrafter"/>
</dbReference>
<evidence type="ECO:0000256" key="3">
    <source>
        <dbReference type="ARBA" id="ARBA00022692"/>
    </source>
</evidence>
<evidence type="ECO:0000256" key="2">
    <source>
        <dbReference type="ARBA" id="ARBA00022448"/>
    </source>
</evidence>
<comment type="subcellular location">
    <subcellularLocation>
        <location evidence="1">Membrane</location>
        <topology evidence="1">Multi-pass membrane protein</topology>
    </subcellularLocation>
</comment>
<dbReference type="InterPro" id="IPR018490">
    <property type="entry name" value="cNMP-bd_dom_sf"/>
</dbReference>
<dbReference type="SMART" id="SM00100">
    <property type="entry name" value="cNMP"/>
    <property type="match status" value="1"/>
</dbReference>
<dbReference type="Gene3D" id="1.10.287.70">
    <property type="match status" value="1"/>
</dbReference>
<dbReference type="InterPro" id="IPR018488">
    <property type="entry name" value="cNMP-bd_CS"/>
</dbReference>
<dbReference type="GO" id="GO:0005886">
    <property type="term" value="C:plasma membrane"/>
    <property type="evidence" value="ECO:0007669"/>
    <property type="project" value="TreeGrafter"/>
</dbReference>
<keyword evidence="13" id="KW-1185">Reference proteome</keyword>
<evidence type="ECO:0000313" key="12">
    <source>
        <dbReference type="EMBL" id="VEN34664.1"/>
    </source>
</evidence>
<name>A0A653BHA9_CALMS</name>
<dbReference type="GO" id="GO:0044877">
    <property type="term" value="F:protein-containing complex binding"/>
    <property type="evidence" value="ECO:0007669"/>
    <property type="project" value="TreeGrafter"/>
</dbReference>
<sequence length="551" mass="63583">MDPNEKFYIVWMSIASISVLYNGWVIPLRSTFPYQTPQNRAIWMVFDYVADTIYLADMIFIQSRIQYLQDGFWVTDRALLRNRYMKSTRFKLDLVSLFPLDLLYFFISPEIVLVRFPRFFKVHAFTEFCSFVDKLLPSPYIIRLTKTLMYMMFLIHLNACAYYAFSSWEGIGRNAFVYSGEGNAYIKCFYFATKTATSIGKNPKPTQEWEYIFMTFSWLMGVFVFALLIGQIRDIISTATRSRTDFKKLVDETLQCMRRLSLPQDVQKRVKVWFNYTWETQRALDENKILECLPHKMKTDIAINVHIKTLNKVKLFADCDEAILRELVLKLKSVIYLPGDIICKKGDVGKEMYIVQSGKVEVIGSSENVLATLSEGSVFGEISLLGIPGMNRRTADVRSKGYSNLFVLSKADLNAALSHYPEAQELLNKKAKTLMKKNASLERKCKDAMIVINNPTTPAKDAKLLETVLQILPPESNTNKLLRFGSRGKPRTNPQYDKFKQSRNSLPLPSLLPLKRELSTLQKENRRLNQWKPSPTGHTFQCPVTVHRSMS</sequence>
<dbReference type="OrthoDB" id="421226at2759"/>
<keyword evidence="3 10" id="KW-0812">Transmembrane</keyword>
<dbReference type="InterPro" id="IPR014710">
    <property type="entry name" value="RmlC-like_jellyroll"/>
</dbReference>
<dbReference type="FunFam" id="1.10.287.630:FF:000001">
    <property type="entry name" value="Cyclic nucleotide-gated channel alpha 3"/>
    <property type="match status" value="1"/>
</dbReference>
<dbReference type="Proteomes" id="UP000410492">
    <property type="component" value="Unassembled WGS sequence"/>
</dbReference>
<dbReference type="PROSITE" id="PS00888">
    <property type="entry name" value="CNMP_BINDING_1"/>
    <property type="match status" value="1"/>
</dbReference>
<dbReference type="InterPro" id="IPR005821">
    <property type="entry name" value="Ion_trans_dom"/>
</dbReference>
<feature type="transmembrane region" description="Helical" evidence="10">
    <location>
        <begin position="211"/>
        <end position="232"/>
    </location>
</feature>
<accession>A0A653BHA9</accession>
<dbReference type="FunFam" id="1.10.287.70:FF:000149">
    <property type="entry name" value="Cyclic nucleotide-gated cation channel beta-1"/>
    <property type="match status" value="1"/>
</dbReference>
<feature type="domain" description="Cyclic nucleotide-binding" evidence="11">
    <location>
        <begin position="315"/>
        <end position="417"/>
    </location>
</feature>
<dbReference type="SUPFAM" id="SSF81324">
    <property type="entry name" value="Voltage-gated potassium channels"/>
    <property type="match status" value="1"/>
</dbReference>
<feature type="region of interest" description="Disordered" evidence="9">
    <location>
        <begin position="483"/>
        <end position="507"/>
    </location>
</feature>
<organism evidence="12 13">
    <name type="scientific">Callosobruchus maculatus</name>
    <name type="common">Southern cowpea weevil</name>
    <name type="synonym">Pulse bruchid</name>
    <dbReference type="NCBI Taxonomy" id="64391"/>
    <lineage>
        <taxon>Eukaryota</taxon>
        <taxon>Metazoa</taxon>
        <taxon>Ecdysozoa</taxon>
        <taxon>Arthropoda</taxon>
        <taxon>Hexapoda</taxon>
        <taxon>Insecta</taxon>
        <taxon>Pterygota</taxon>
        <taxon>Neoptera</taxon>
        <taxon>Endopterygota</taxon>
        <taxon>Coleoptera</taxon>
        <taxon>Polyphaga</taxon>
        <taxon>Cucujiformia</taxon>
        <taxon>Chrysomeloidea</taxon>
        <taxon>Chrysomelidae</taxon>
        <taxon>Bruchinae</taxon>
        <taxon>Bruchini</taxon>
        <taxon>Callosobruchus</taxon>
    </lineage>
</organism>
<keyword evidence="8" id="KW-0407">Ion channel</keyword>
<dbReference type="InterPro" id="IPR000595">
    <property type="entry name" value="cNMP-bd_dom"/>
</dbReference>
<dbReference type="EMBL" id="CAACVG010000894">
    <property type="protein sequence ID" value="VEN34664.1"/>
    <property type="molecule type" value="Genomic_DNA"/>
</dbReference>
<dbReference type="SUPFAM" id="SSF51206">
    <property type="entry name" value="cAMP-binding domain-like"/>
    <property type="match status" value="1"/>
</dbReference>
<keyword evidence="5" id="KW-0406">Ion transport</keyword>
<evidence type="ECO:0000313" key="13">
    <source>
        <dbReference type="Proteomes" id="UP000410492"/>
    </source>
</evidence>
<dbReference type="PANTHER" id="PTHR45638">
    <property type="entry name" value="CYCLIC NUCLEOTIDE-GATED CATION CHANNEL SUBUNIT A"/>
    <property type="match status" value="1"/>
</dbReference>
<evidence type="ECO:0000256" key="10">
    <source>
        <dbReference type="SAM" id="Phobius"/>
    </source>
</evidence>
<dbReference type="AlphaFoldDB" id="A0A653BHA9"/>
<dbReference type="PROSITE" id="PS50042">
    <property type="entry name" value="CNMP_BINDING_3"/>
    <property type="match status" value="1"/>
</dbReference>
<gene>
    <name evidence="12" type="ORF">CALMAC_LOCUS789</name>
</gene>
<keyword evidence="2" id="KW-0813">Transport</keyword>
<evidence type="ECO:0000256" key="1">
    <source>
        <dbReference type="ARBA" id="ARBA00004141"/>
    </source>
</evidence>
<protein>
    <recommendedName>
        <fullName evidence="11">Cyclic nucleotide-binding domain-containing protein</fullName>
    </recommendedName>
</protein>
<keyword evidence="6 10" id="KW-0472">Membrane</keyword>
<keyword evidence="7" id="KW-1071">Ligand-gated ion channel</keyword>
<keyword evidence="4 10" id="KW-1133">Transmembrane helix</keyword>
<dbReference type="InterPro" id="IPR050866">
    <property type="entry name" value="CNG_cation_channel"/>
</dbReference>
<evidence type="ECO:0000256" key="8">
    <source>
        <dbReference type="ARBA" id="ARBA00023303"/>
    </source>
</evidence>
<evidence type="ECO:0000256" key="6">
    <source>
        <dbReference type="ARBA" id="ARBA00023136"/>
    </source>
</evidence>
<dbReference type="Gene3D" id="1.10.287.630">
    <property type="entry name" value="Helix hairpin bin"/>
    <property type="match status" value="1"/>
</dbReference>
<feature type="transmembrane region" description="Helical" evidence="10">
    <location>
        <begin position="41"/>
        <end position="61"/>
    </location>
</feature>
<dbReference type="GO" id="GO:0017071">
    <property type="term" value="C:intracellular cyclic nucleotide activated cation channel complex"/>
    <property type="evidence" value="ECO:0007669"/>
    <property type="project" value="TreeGrafter"/>
</dbReference>
<evidence type="ECO:0000256" key="4">
    <source>
        <dbReference type="ARBA" id="ARBA00022989"/>
    </source>
</evidence>
<dbReference type="Gene3D" id="2.60.120.10">
    <property type="entry name" value="Jelly Rolls"/>
    <property type="match status" value="1"/>
</dbReference>
<proteinExistence type="predicted"/>
<dbReference type="GO" id="GO:0030553">
    <property type="term" value="F:cGMP binding"/>
    <property type="evidence" value="ECO:0007669"/>
    <property type="project" value="TreeGrafter"/>
</dbReference>
<feature type="transmembrane region" description="Helical" evidence="10">
    <location>
        <begin position="90"/>
        <end position="107"/>
    </location>
</feature>
<dbReference type="Pfam" id="PF00027">
    <property type="entry name" value="cNMP_binding"/>
    <property type="match status" value="1"/>
</dbReference>
<evidence type="ECO:0000256" key="7">
    <source>
        <dbReference type="ARBA" id="ARBA00023286"/>
    </source>
</evidence>
<reference evidence="12 13" key="1">
    <citation type="submission" date="2019-01" db="EMBL/GenBank/DDBJ databases">
        <authorList>
            <person name="Sayadi A."/>
        </authorList>
    </citation>
    <scope>NUCLEOTIDE SEQUENCE [LARGE SCALE GENOMIC DNA]</scope>
</reference>